<evidence type="ECO:0000313" key="1">
    <source>
        <dbReference type="EMBL" id="RJP58897.1"/>
    </source>
</evidence>
<organism evidence="1 2">
    <name type="scientific">Candidatus Auribacter fodinae</name>
    <dbReference type="NCBI Taxonomy" id="2093366"/>
    <lineage>
        <taxon>Bacteria</taxon>
        <taxon>Pseudomonadati</taxon>
        <taxon>Candidatus Auribacterota</taxon>
        <taxon>Candidatus Auribacteria</taxon>
        <taxon>Candidatus Auribacterales</taxon>
        <taxon>Candidatus Auribacteraceae</taxon>
        <taxon>Candidatus Auribacter</taxon>
    </lineage>
</organism>
<protein>
    <recommendedName>
        <fullName evidence="3">LPS-assembly lipoprotein LptE</fullName>
    </recommendedName>
</protein>
<proteinExistence type="predicted"/>
<accession>A0A3A4R7Z2</accession>
<evidence type="ECO:0000313" key="2">
    <source>
        <dbReference type="Proteomes" id="UP000266426"/>
    </source>
</evidence>
<dbReference type="AlphaFoldDB" id="A0A3A4R7Z2"/>
<evidence type="ECO:0008006" key="3">
    <source>
        <dbReference type="Google" id="ProtNLM"/>
    </source>
</evidence>
<reference evidence="1 2" key="1">
    <citation type="journal article" date="2017" name="ISME J.">
        <title>Energy and carbon metabolisms in a deep terrestrial subsurface fluid microbial community.</title>
        <authorList>
            <person name="Momper L."/>
            <person name="Jungbluth S.P."/>
            <person name="Lee M.D."/>
            <person name="Amend J.P."/>
        </authorList>
    </citation>
    <scope>NUCLEOTIDE SEQUENCE [LARGE SCALE GENOMIC DNA]</scope>
    <source>
        <strain evidence="1">SURF_26</strain>
    </source>
</reference>
<comment type="caution">
    <text evidence="1">The sequence shown here is derived from an EMBL/GenBank/DDBJ whole genome shotgun (WGS) entry which is preliminary data.</text>
</comment>
<dbReference type="EMBL" id="QZJZ01000059">
    <property type="protein sequence ID" value="RJP58897.1"/>
    <property type="molecule type" value="Genomic_DNA"/>
</dbReference>
<dbReference type="Proteomes" id="UP000266426">
    <property type="component" value="Unassembled WGS sequence"/>
</dbReference>
<gene>
    <name evidence="1" type="ORF">C4541_07205</name>
</gene>
<name>A0A3A4R7Z2_9BACT</name>
<sequence length="179" mass="20456">MSIFTLFSLLAVLCFLPGCGYKLGLTGMDKPYKNIYCYTVVNETRKPGLEMPMTNAIIDAFHHYGGSIKIVTNKEEADAFMLVKLTSFVRSPARFDDADFLEESSVSLYAELFLYPYDLDPRESDIQQNALVKPIYHVNFAESATYFLEPNQPEGERSILPQLYDKISREIVSLVVERW</sequence>